<name>A0A923IVE5_9SPHI</name>
<keyword evidence="1" id="KW-1133">Transmembrane helix</keyword>
<evidence type="ECO:0000313" key="3">
    <source>
        <dbReference type="Proteomes" id="UP000601055"/>
    </source>
</evidence>
<dbReference type="PANTHER" id="PTHR32309:SF13">
    <property type="entry name" value="FERRIC ENTEROBACTIN TRANSPORT PROTEIN FEPE"/>
    <property type="match status" value="1"/>
</dbReference>
<comment type="caution">
    <text evidence="2">The sequence shown here is derived from an EMBL/GenBank/DDBJ whole genome shotgun (WGS) entry which is preliminary data.</text>
</comment>
<dbReference type="Proteomes" id="UP000601055">
    <property type="component" value="Unassembled WGS sequence"/>
</dbReference>
<dbReference type="GO" id="GO:0005886">
    <property type="term" value="C:plasma membrane"/>
    <property type="evidence" value="ECO:0007669"/>
    <property type="project" value="TreeGrafter"/>
</dbReference>
<feature type="transmembrane region" description="Helical" evidence="1">
    <location>
        <begin position="35"/>
        <end position="53"/>
    </location>
</feature>
<reference evidence="2" key="1">
    <citation type="submission" date="2019-11" db="EMBL/GenBank/DDBJ databases">
        <title>Description of Pedobacter sp. LMG 31464T.</title>
        <authorList>
            <person name="Carlier A."/>
            <person name="Qi S."/>
            <person name="Vandamme P."/>
        </authorList>
    </citation>
    <scope>NUCLEOTIDE SEQUENCE</scope>
    <source>
        <strain evidence="2">LMG 31464</strain>
    </source>
</reference>
<sequence length="364" mass="40954">MNEKQTNITSNEDEISLKDVVLKIGEWWHYLLSKWVVILIFGIFGGGFGYYYAYRQKPIYTATTTFVLEGGESSSGGLGQYAGLASMVGIDLGSGGGGIFQGDNILELYKSRSMIEKTLLTEIEYQGKKQLLIDYYINFNKLHEKWAKNKELQNITFTSDKKEIKENKQRLRDSIISIIITDLNKNYLSVTKPDKKLSIISADVRSEDEFFAKTFNEQIVKNVNDFYIQTKTKKSLENIKILQQKTDSVRAAMNGAIYSAAAVSDATPNLNPTRQAQRTAPIQRSQFSAETNKAILSSLVQNLEMSKMALLKETPLIQVVDQPVLPLNVNKFGKLKGIFLGGCLASFLSIIFISIRRILKELLL</sequence>
<organism evidence="2 3">
    <name type="scientific">Pedobacter planticolens</name>
    <dbReference type="NCBI Taxonomy" id="2679964"/>
    <lineage>
        <taxon>Bacteria</taxon>
        <taxon>Pseudomonadati</taxon>
        <taxon>Bacteroidota</taxon>
        <taxon>Sphingobacteriia</taxon>
        <taxon>Sphingobacteriales</taxon>
        <taxon>Sphingobacteriaceae</taxon>
        <taxon>Pedobacter</taxon>
    </lineage>
</organism>
<protein>
    <submittedName>
        <fullName evidence="2">Lipopolysaccharide biosynthesis protein</fullName>
    </submittedName>
</protein>
<keyword evidence="1" id="KW-0472">Membrane</keyword>
<dbReference type="PANTHER" id="PTHR32309">
    <property type="entry name" value="TYROSINE-PROTEIN KINASE"/>
    <property type="match status" value="1"/>
</dbReference>
<evidence type="ECO:0000313" key="2">
    <source>
        <dbReference type="EMBL" id="MBB2145936.1"/>
    </source>
</evidence>
<dbReference type="RefSeq" id="WP_182922614.1">
    <property type="nucleotide sequence ID" value="NZ_WNXD01000002.1"/>
</dbReference>
<dbReference type="AlphaFoldDB" id="A0A923IVE5"/>
<feature type="transmembrane region" description="Helical" evidence="1">
    <location>
        <begin position="338"/>
        <end position="359"/>
    </location>
</feature>
<dbReference type="GO" id="GO:0004713">
    <property type="term" value="F:protein tyrosine kinase activity"/>
    <property type="evidence" value="ECO:0007669"/>
    <property type="project" value="TreeGrafter"/>
</dbReference>
<accession>A0A923IVE5</accession>
<keyword evidence="3" id="KW-1185">Reference proteome</keyword>
<evidence type="ECO:0000256" key="1">
    <source>
        <dbReference type="SAM" id="Phobius"/>
    </source>
</evidence>
<proteinExistence type="predicted"/>
<dbReference type="InterPro" id="IPR050445">
    <property type="entry name" value="Bact_polysacc_biosynth/exp"/>
</dbReference>
<gene>
    <name evidence="2" type="ORF">GM921_10590</name>
</gene>
<dbReference type="EMBL" id="WNXD01000002">
    <property type="protein sequence ID" value="MBB2145936.1"/>
    <property type="molecule type" value="Genomic_DNA"/>
</dbReference>
<keyword evidence="1" id="KW-0812">Transmembrane</keyword>